<evidence type="ECO:0000313" key="7">
    <source>
        <dbReference type="EMBL" id="GAF01607.1"/>
    </source>
</evidence>
<sequence>MEKLLRKYNTATMLCVFIGLPIAFWALDDSSGRAWVKEAISILTILSFSMMLLQFYLTRSNKRVLKVHRMGKVVKWHKLVGYVFVPILLVHPFLVVVPRYFEAGIDPTDAFYTLITSFNSTGVVLGMIAWCLMWIIALTSLFRNRLAMSYRIWRVFHGILSIVFVVIAAWHVIDLGRHSNVWMTGFIVLVASGGVCLLAVVYFSKSNQGGPSNE</sequence>
<evidence type="ECO:0000256" key="1">
    <source>
        <dbReference type="ARBA" id="ARBA00004141"/>
    </source>
</evidence>
<accession>W7Y0X8</accession>
<feature type="transmembrane region" description="Helical" evidence="5">
    <location>
        <begin position="79"/>
        <end position="101"/>
    </location>
</feature>
<dbReference type="eggNOG" id="COG4097">
    <property type="taxonomic scope" value="Bacteria"/>
</dbReference>
<keyword evidence="8" id="KW-1185">Reference proteome</keyword>
<feature type="transmembrane region" description="Helical" evidence="5">
    <location>
        <begin position="39"/>
        <end position="58"/>
    </location>
</feature>
<reference evidence="7 8" key="1">
    <citation type="journal article" date="2014" name="Genome Announc.">
        <title>Draft Genome Sequence of Cytophaga fermentans JCM 21142T, a Facultative Anaerobe Isolated from Marine Mud.</title>
        <authorList>
            <person name="Starns D."/>
            <person name="Oshima K."/>
            <person name="Suda W."/>
            <person name="Iino T."/>
            <person name="Yuki M."/>
            <person name="Inoue J."/>
            <person name="Kitamura K."/>
            <person name="Iida T."/>
            <person name="Darby A."/>
            <person name="Hattori M."/>
            <person name="Ohkuma M."/>
        </authorList>
    </citation>
    <scope>NUCLEOTIDE SEQUENCE [LARGE SCALE GENOMIC DNA]</scope>
    <source>
        <strain evidence="7 8">JCM 21142</strain>
    </source>
</reference>
<feature type="transmembrane region" description="Helical" evidence="5">
    <location>
        <begin position="121"/>
        <end position="142"/>
    </location>
</feature>
<dbReference type="AlphaFoldDB" id="W7Y0X8"/>
<name>W7Y0X8_9BACT</name>
<evidence type="ECO:0000256" key="2">
    <source>
        <dbReference type="ARBA" id="ARBA00022692"/>
    </source>
</evidence>
<protein>
    <submittedName>
        <fullName evidence="7">Ferric reductase like transmembrane component</fullName>
    </submittedName>
</protein>
<evidence type="ECO:0000313" key="8">
    <source>
        <dbReference type="Proteomes" id="UP000019402"/>
    </source>
</evidence>
<evidence type="ECO:0000256" key="4">
    <source>
        <dbReference type="ARBA" id="ARBA00023136"/>
    </source>
</evidence>
<dbReference type="STRING" id="869213.GCA_000517085_03269"/>
<dbReference type="Pfam" id="PF01794">
    <property type="entry name" value="Ferric_reduct"/>
    <property type="match status" value="1"/>
</dbReference>
<feature type="transmembrane region" description="Helical" evidence="5">
    <location>
        <begin position="7"/>
        <end position="27"/>
    </location>
</feature>
<comment type="caution">
    <text evidence="7">The sequence shown here is derived from an EMBL/GenBank/DDBJ whole genome shotgun (WGS) entry which is preliminary data.</text>
</comment>
<evidence type="ECO:0000259" key="6">
    <source>
        <dbReference type="Pfam" id="PF01794"/>
    </source>
</evidence>
<dbReference type="InterPro" id="IPR013130">
    <property type="entry name" value="Fe3_Rdtase_TM_dom"/>
</dbReference>
<feature type="transmembrane region" description="Helical" evidence="5">
    <location>
        <begin position="154"/>
        <end position="173"/>
    </location>
</feature>
<comment type="subcellular location">
    <subcellularLocation>
        <location evidence="1">Membrane</location>
        <topology evidence="1">Multi-pass membrane protein</topology>
    </subcellularLocation>
</comment>
<dbReference type="EMBL" id="BAMD01000002">
    <property type="protein sequence ID" value="GAF01607.1"/>
    <property type="molecule type" value="Genomic_DNA"/>
</dbReference>
<organism evidence="7 8">
    <name type="scientific">Saccharicrinis fermentans DSM 9555 = JCM 21142</name>
    <dbReference type="NCBI Taxonomy" id="869213"/>
    <lineage>
        <taxon>Bacteria</taxon>
        <taxon>Pseudomonadati</taxon>
        <taxon>Bacteroidota</taxon>
        <taxon>Bacteroidia</taxon>
        <taxon>Marinilabiliales</taxon>
        <taxon>Marinilabiliaceae</taxon>
        <taxon>Saccharicrinis</taxon>
    </lineage>
</organism>
<keyword evidence="4 5" id="KW-0472">Membrane</keyword>
<keyword evidence="3 5" id="KW-1133">Transmembrane helix</keyword>
<feature type="transmembrane region" description="Helical" evidence="5">
    <location>
        <begin position="179"/>
        <end position="203"/>
    </location>
</feature>
<dbReference type="GO" id="GO:0016020">
    <property type="term" value="C:membrane"/>
    <property type="evidence" value="ECO:0007669"/>
    <property type="project" value="UniProtKB-SubCell"/>
</dbReference>
<gene>
    <name evidence="7" type="ORF">JCM21142_219</name>
</gene>
<keyword evidence="2 5" id="KW-0812">Transmembrane</keyword>
<proteinExistence type="predicted"/>
<feature type="domain" description="Ferric oxidoreductase" evidence="6">
    <location>
        <begin position="44"/>
        <end position="167"/>
    </location>
</feature>
<evidence type="ECO:0000256" key="5">
    <source>
        <dbReference type="SAM" id="Phobius"/>
    </source>
</evidence>
<evidence type="ECO:0000256" key="3">
    <source>
        <dbReference type="ARBA" id="ARBA00022989"/>
    </source>
</evidence>
<dbReference type="Proteomes" id="UP000019402">
    <property type="component" value="Unassembled WGS sequence"/>
</dbReference>